<proteinExistence type="predicted"/>
<dbReference type="Pfam" id="PF00059">
    <property type="entry name" value="Lectin_C"/>
    <property type="match status" value="1"/>
</dbReference>
<dbReference type="SMART" id="SM00034">
    <property type="entry name" value="CLECT"/>
    <property type="match status" value="1"/>
</dbReference>
<dbReference type="EMBL" id="CH940648">
    <property type="protein sequence ID" value="KRF79445.1"/>
    <property type="molecule type" value="Genomic_DNA"/>
</dbReference>
<keyword evidence="3" id="KW-1185">Reference proteome</keyword>
<dbReference type="InterPro" id="IPR016186">
    <property type="entry name" value="C-type_lectin-like/link_sf"/>
</dbReference>
<dbReference type="OrthoDB" id="7882608at2759"/>
<organism evidence="2 3">
    <name type="scientific">Drosophila virilis</name>
    <name type="common">Fruit fly</name>
    <dbReference type="NCBI Taxonomy" id="7244"/>
    <lineage>
        <taxon>Eukaryota</taxon>
        <taxon>Metazoa</taxon>
        <taxon>Ecdysozoa</taxon>
        <taxon>Arthropoda</taxon>
        <taxon>Hexapoda</taxon>
        <taxon>Insecta</taxon>
        <taxon>Pterygota</taxon>
        <taxon>Neoptera</taxon>
        <taxon>Endopterygota</taxon>
        <taxon>Diptera</taxon>
        <taxon>Brachycera</taxon>
        <taxon>Muscomorpha</taxon>
        <taxon>Ephydroidea</taxon>
        <taxon>Drosophilidae</taxon>
        <taxon>Drosophila</taxon>
    </lineage>
</organism>
<evidence type="ECO:0000313" key="3">
    <source>
        <dbReference type="Proteomes" id="UP000008792"/>
    </source>
</evidence>
<accession>A0A0Q9WFC5</accession>
<evidence type="ECO:0000259" key="1">
    <source>
        <dbReference type="PROSITE" id="PS50041"/>
    </source>
</evidence>
<dbReference type="AlphaFoldDB" id="A0A0Q9WFC5"/>
<dbReference type="SMR" id="A0A0Q9WFC5"/>
<sequence>MKQQLIKDICVLVYLANIYQVEGKGNCYYFSDEKLSWTKALKACESNNLCLASFDSAEAFNHLRNQPDELKVDYWFGLNGRERNTFKYIATYELIKYLPPGSELEIDKPCAFVKLLDNKKYTIRSNNCIAKKKFVCFDSVRCKGIIANKETGYLTEVTCKK</sequence>
<feature type="domain" description="C-type lectin" evidence="1">
    <location>
        <begin position="23"/>
        <end position="137"/>
    </location>
</feature>
<dbReference type="SUPFAM" id="SSF56436">
    <property type="entry name" value="C-type lectin-like"/>
    <property type="match status" value="1"/>
</dbReference>
<dbReference type="InterPro" id="IPR001304">
    <property type="entry name" value="C-type_lectin-like"/>
</dbReference>
<evidence type="ECO:0000313" key="2">
    <source>
        <dbReference type="EMBL" id="KRF79445.1"/>
    </source>
</evidence>
<reference evidence="2 3" key="1">
    <citation type="journal article" date="2007" name="Nature">
        <title>Evolution of genes and genomes on the Drosophila phylogeny.</title>
        <authorList>
            <consortium name="Drosophila 12 Genomes Consortium"/>
            <person name="Clark A.G."/>
            <person name="Eisen M.B."/>
            <person name="Smith D.R."/>
            <person name="Bergman C.M."/>
            <person name="Oliver B."/>
            <person name="Markow T.A."/>
            <person name="Kaufman T.C."/>
            <person name="Kellis M."/>
            <person name="Gelbart W."/>
            <person name="Iyer V.N."/>
            <person name="Pollard D.A."/>
            <person name="Sackton T.B."/>
            <person name="Larracuente A.M."/>
            <person name="Singh N.D."/>
            <person name="Abad J.P."/>
            <person name="Abt D.N."/>
            <person name="Adryan B."/>
            <person name="Aguade M."/>
            <person name="Akashi H."/>
            <person name="Anderson W.W."/>
            <person name="Aquadro C.F."/>
            <person name="Ardell D.H."/>
            <person name="Arguello R."/>
            <person name="Artieri C.G."/>
            <person name="Barbash D.A."/>
            <person name="Barker D."/>
            <person name="Barsanti P."/>
            <person name="Batterham P."/>
            <person name="Batzoglou S."/>
            <person name="Begun D."/>
            <person name="Bhutkar A."/>
            <person name="Blanco E."/>
            <person name="Bosak S.A."/>
            <person name="Bradley R.K."/>
            <person name="Brand A.D."/>
            <person name="Brent M.R."/>
            <person name="Brooks A.N."/>
            <person name="Brown R.H."/>
            <person name="Butlin R.K."/>
            <person name="Caggese C."/>
            <person name="Calvi B.R."/>
            <person name="Bernardo de Carvalho A."/>
            <person name="Caspi A."/>
            <person name="Castrezana S."/>
            <person name="Celniker S.E."/>
            <person name="Chang J.L."/>
            <person name="Chapple C."/>
            <person name="Chatterji S."/>
            <person name="Chinwalla A."/>
            <person name="Civetta A."/>
            <person name="Clifton S.W."/>
            <person name="Comeron J.M."/>
            <person name="Costello J.C."/>
            <person name="Coyne J.A."/>
            <person name="Daub J."/>
            <person name="David R.G."/>
            <person name="Delcher A.L."/>
            <person name="Delehaunty K."/>
            <person name="Do C.B."/>
            <person name="Ebling H."/>
            <person name="Edwards K."/>
            <person name="Eickbush T."/>
            <person name="Evans J.D."/>
            <person name="Filipski A."/>
            <person name="Findeiss S."/>
            <person name="Freyhult E."/>
            <person name="Fulton L."/>
            <person name="Fulton R."/>
            <person name="Garcia A.C."/>
            <person name="Gardiner A."/>
            <person name="Garfield D.A."/>
            <person name="Garvin B.E."/>
            <person name="Gibson G."/>
            <person name="Gilbert D."/>
            <person name="Gnerre S."/>
            <person name="Godfrey J."/>
            <person name="Good R."/>
            <person name="Gotea V."/>
            <person name="Gravely B."/>
            <person name="Greenberg A.J."/>
            <person name="Griffiths-Jones S."/>
            <person name="Gross S."/>
            <person name="Guigo R."/>
            <person name="Gustafson E.A."/>
            <person name="Haerty W."/>
            <person name="Hahn M.W."/>
            <person name="Halligan D.L."/>
            <person name="Halpern A.L."/>
            <person name="Halter G.M."/>
            <person name="Han M.V."/>
            <person name="Heger A."/>
            <person name="Hillier L."/>
            <person name="Hinrichs A.S."/>
            <person name="Holmes I."/>
            <person name="Hoskins R.A."/>
            <person name="Hubisz M.J."/>
            <person name="Hultmark D."/>
            <person name="Huntley M.A."/>
            <person name="Jaffe D.B."/>
            <person name="Jagadeeshan S."/>
            <person name="Jeck W.R."/>
            <person name="Johnson J."/>
            <person name="Jones C.D."/>
            <person name="Jordan W.C."/>
            <person name="Karpen G.H."/>
            <person name="Kataoka E."/>
            <person name="Keightley P.D."/>
            <person name="Kheradpour P."/>
            <person name="Kirkness E.F."/>
            <person name="Koerich L.B."/>
            <person name="Kristiansen K."/>
            <person name="Kudrna D."/>
            <person name="Kulathinal R.J."/>
            <person name="Kumar S."/>
            <person name="Kwok R."/>
            <person name="Lander E."/>
            <person name="Langley C.H."/>
            <person name="Lapoint R."/>
            <person name="Lazzaro B.P."/>
            <person name="Lee S.J."/>
            <person name="Levesque L."/>
            <person name="Li R."/>
            <person name="Lin C.F."/>
            <person name="Lin M.F."/>
            <person name="Lindblad-Toh K."/>
            <person name="Llopart A."/>
            <person name="Long M."/>
            <person name="Low L."/>
            <person name="Lozovsky E."/>
            <person name="Lu J."/>
            <person name="Luo M."/>
            <person name="Machado C.A."/>
            <person name="Makalowski W."/>
            <person name="Marzo M."/>
            <person name="Matsuda M."/>
            <person name="Matzkin L."/>
            <person name="McAllister B."/>
            <person name="McBride C.S."/>
            <person name="McKernan B."/>
            <person name="McKernan K."/>
            <person name="Mendez-Lago M."/>
            <person name="Minx P."/>
            <person name="Mollenhauer M.U."/>
            <person name="Montooth K."/>
            <person name="Mount S.M."/>
            <person name="Mu X."/>
            <person name="Myers E."/>
            <person name="Negre B."/>
            <person name="Newfeld S."/>
            <person name="Nielsen R."/>
            <person name="Noor M.A."/>
            <person name="O'Grady P."/>
            <person name="Pachter L."/>
            <person name="Papaceit M."/>
            <person name="Parisi M.J."/>
            <person name="Parisi M."/>
            <person name="Parts L."/>
            <person name="Pedersen J.S."/>
            <person name="Pesole G."/>
            <person name="Phillippy A.M."/>
            <person name="Ponting C.P."/>
            <person name="Pop M."/>
            <person name="Porcelli D."/>
            <person name="Powell J.R."/>
            <person name="Prohaska S."/>
            <person name="Pruitt K."/>
            <person name="Puig M."/>
            <person name="Quesneville H."/>
            <person name="Ram K.R."/>
            <person name="Rand D."/>
            <person name="Rasmussen M.D."/>
            <person name="Reed L.K."/>
            <person name="Reenan R."/>
            <person name="Reily A."/>
            <person name="Remington K.A."/>
            <person name="Rieger T.T."/>
            <person name="Ritchie M.G."/>
            <person name="Robin C."/>
            <person name="Rogers Y.H."/>
            <person name="Rohde C."/>
            <person name="Rozas J."/>
            <person name="Rubenfield M.J."/>
            <person name="Ruiz A."/>
            <person name="Russo S."/>
            <person name="Salzberg S.L."/>
            <person name="Sanchez-Gracia A."/>
            <person name="Saranga D.J."/>
            <person name="Sato H."/>
            <person name="Schaeffer S.W."/>
            <person name="Schatz M.C."/>
            <person name="Schlenke T."/>
            <person name="Schwartz R."/>
            <person name="Segarra C."/>
            <person name="Singh R.S."/>
            <person name="Sirot L."/>
            <person name="Sirota M."/>
            <person name="Sisneros N.B."/>
            <person name="Smith C.D."/>
            <person name="Smith T.F."/>
            <person name="Spieth J."/>
            <person name="Stage D.E."/>
            <person name="Stark A."/>
            <person name="Stephan W."/>
            <person name="Strausberg R.L."/>
            <person name="Strempel S."/>
            <person name="Sturgill D."/>
            <person name="Sutton G."/>
            <person name="Sutton G.G."/>
            <person name="Tao W."/>
            <person name="Teichmann S."/>
            <person name="Tobari Y.N."/>
            <person name="Tomimura Y."/>
            <person name="Tsolas J.M."/>
            <person name="Valente V.L."/>
            <person name="Venter E."/>
            <person name="Venter J.C."/>
            <person name="Vicario S."/>
            <person name="Vieira F.G."/>
            <person name="Vilella A.J."/>
            <person name="Villasante A."/>
            <person name="Walenz B."/>
            <person name="Wang J."/>
            <person name="Wasserman M."/>
            <person name="Watts T."/>
            <person name="Wilson D."/>
            <person name="Wilson R.K."/>
            <person name="Wing R.A."/>
            <person name="Wolfner M.F."/>
            <person name="Wong A."/>
            <person name="Wong G.K."/>
            <person name="Wu C.I."/>
            <person name="Wu G."/>
            <person name="Yamamoto D."/>
            <person name="Yang H.P."/>
            <person name="Yang S.P."/>
            <person name="Yorke J.A."/>
            <person name="Yoshida K."/>
            <person name="Zdobnov E."/>
            <person name="Zhang P."/>
            <person name="Zhang Y."/>
            <person name="Zimin A.V."/>
            <person name="Baldwin J."/>
            <person name="Abdouelleil A."/>
            <person name="Abdulkadir J."/>
            <person name="Abebe A."/>
            <person name="Abera B."/>
            <person name="Abreu J."/>
            <person name="Acer S.C."/>
            <person name="Aftuck L."/>
            <person name="Alexander A."/>
            <person name="An P."/>
            <person name="Anderson E."/>
            <person name="Anderson S."/>
            <person name="Arachi H."/>
            <person name="Azer M."/>
            <person name="Bachantsang P."/>
            <person name="Barry A."/>
            <person name="Bayul T."/>
            <person name="Berlin A."/>
            <person name="Bessette D."/>
            <person name="Bloom T."/>
            <person name="Blye J."/>
            <person name="Boguslavskiy L."/>
            <person name="Bonnet C."/>
            <person name="Boukhgalter B."/>
            <person name="Bourzgui I."/>
            <person name="Brown A."/>
            <person name="Cahill P."/>
            <person name="Channer S."/>
            <person name="Cheshatsang Y."/>
            <person name="Chuda L."/>
            <person name="Citroen M."/>
            <person name="Collymore A."/>
            <person name="Cooke P."/>
            <person name="Costello M."/>
            <person name="D'Aco K."/>
            <person name="Daza R."/>
            <person name="De Haan G."/>
            <person name="DeGray S."/>
            <person name="DeMaso C."/>
            <person name="Dhargay N."/>
            <person name="Dooley K."/>
            <person name="Dooley E."/>
            <person name="Doricent M."/>
            <person name="Dorje P."/>
            <person name="Dorjee K."/>
            <person name="Dupes A."/>
            <person name="Elong R."/>
            <person name="Falk J."/>
            <person name="Farina A."/>
            <person name="Faro S."/>
            <person name="Ferguson D."/>
            <person name="Fisher S."/>
            <person name="Foley C.D."/>
            <person name="Franke A."/>
            <person name="Friedrich D."/>
            <person name="Gadbois L."/>
            <person name="Gearin G."/>
            <person name="Gearin C.R."/>
            <person name="Giannoukos G."/>
            <person name="Goode T."/>
            <person name="Graham J."/>
            <person name="Grandbois E."/>
            <person name="Grewal S."/>
            <person name="Gyaltsen K."/>
            <person name="Hafez N."/>
            <person name="Hagos B."/>
            <person name="Hall J."/>
            <person name="Henson C."/>
            <person name="Hollinger A."/>
            <person name="Honan T."/>
            <person name="Huard M.D."/>
            <person name="Hughes L."/>
            <person name="Hurhula B."/>
            <person name="Husby M.E."/>
            <person name="Kamat A."/>
            <person name="Kanga B."/>
            <person name="Kashin S."/>
            <person name="Khazanovich D."/>
            <person name="Kisner P."/>
            <person name="Lance K."/>
            <person name="Lara M."/>
            <person name="Lee W."/>
            <person name="Lennon N."/>
            <person name="Letendre F."/>
            <person name="LeVine R."/>
            <person name="Lipovsky A."/>
            <person name="Liu X."/>
            <person name="Liu J."/>
            <person name="Liu S."/>
            <person name="Lokyitsang T."/>
            <person name="Lokyitsang Y."/>
            <person name="Lubonja R."/>
            <person name="Lui A."/>
            <person name="MacDonald P."/>
            <person name="Magnisalis V."/>
            <person name="Maru K."/>
            <person name="Matthews C."/>
            <person name="McCusker W."/>
            <person name="McDonough S."/>
            <person name="Mehta T."/>
            <person name="Meldrim J."/>
            <person name="Meneus L."/>
            <person name="Mihai O."/>
            <person name="Mihalev A."/>
            <person name="Mihova T."/>
            <person name="Mittelman R."/>
            <person name="Mlenga V."/>
            <person name="Montmayeur A."/>
            <person name="Mulrain L."/>
            <person name="Navidi A."/>
            <person name="Naylor J."/>
            <person name="Negash T."/>
            <person name="Nguyen T."/>
            <person name="Nguyen N."/>
            <person name="Nicol R."/>
            <person name="Norbu C."/>
            <person name="Norbu N."/>
            <person name="Novod N."/>
            <person name="O'Neill B."/>
            <person name="Osman S."/>
            <person name="Markiewicz E."/>
            <person name="Oyono O.L."/>
            <person name="Patti C."/>
            <person name="Phunkhang P."/>
            <person name="Pierre F."/>
            <person name="Priest M."/>
            <person name="Raghuraman S."/>
            <person name="Rege F."/>
            <person name="Reyes R."/>
            <person name="Rise C."/>
            <person name="Rogov P."/>
            <person name="Ross K."/>
            <person name="Ryan E."/>
            <person name="Settipalli S."/>
            <person name="Shea T."/>
            <person name="Sherpa N."/>
            <person name="Shi L."/>
            <person name="Shih D."/>
            <person name="Sparrow T."/>
            <person name="Spaulding J."/>
            <person name="Stalker J."/>
            <person name="Stange-Thomann N."/>
            <person name="Stavropoulos S."/>
            <person name="Stone C."/>
            <person name="Strader C."/>
            <person name="Tesfaye S."/>
            <person name="Thomson T."/>
            <person name="Thoulutsang Y."/>
            <person name="Thoulutsang D."/>
            <person name="Topham K."/>
            <person name="Topping I."/>
            <person name="Tsamla T."/>
            <person name="Vassiliev H."/>
            <person name="Vo A."/>
            <person name="Wangchuk T."/>
            <person name="Wangdi T."/>
            <person name="Weiand M."/>
            <person name="Wilkinson J."/>
            <person name="Wilson A."/>
            <person name="Yadav S."/>
            <person name="Young G."/>
            <person name="Yu Q."/>
            <person name="Zembek L."/>
            <person name="Zhong D."/>
            <person name="Zimmer A."/>
            <person name="Zwirko Z."/>
            <person name="Jaffe D.B."/>
            <person name="Alvarez P."/>
            <person name="Brockman W."/>
            <person name="Butler J."/>
            <person name="Chin C."/>
            <person name="Gnerre S."/>
            <person name="Grabherr M."/>
            <person name="Kleber M."/>
            <person name="Mauceli E."/>
            <person name="MacCallum I."/>
        </authorList>
    </citation>
    <scope>NUCLEOTIDE SEQUENCE [LARGE SCALE GENOMIC DNA]</scope>
    <source>
        <strain evidence="3">Tucson 15010-1051.87</strain>
    </source>
</reference>
<gene>
    <name evidence="2" type="primary">Dvir\GJ26141</name>
    <name evidence="2" type="ORF">Dvir_GJ26141</name>
</gene>
<dbReference type="InterPro" id="IPR016187">
    <property type="entry name" value="CTDL_fold"/>
</dbReference>
<dbReference type="FunCoup" id="A0A0Q9WFC5">
    <property type="interactions" value="18"/>
</dbReference>
<dbReference type="InParanoid" id="A0A0Q9WFC5"/>
<dbReference type="Gene3D" id="3.10.100.10">
    <property type="entry name" value="Mannose-Binding Protein A, subunit A"/>
    <property type="match status" value="1"/>
</dbReference>
<dbReference type="CDD" id="cd00037">
    <property type="entry name" value="CLECT"/>
    <property type="match status" value="1"/>
</dbReference>
<dbReference type="Proteomes" id="UP000008792">
    <property type="component" value="Unassembled WGS sequence"/>
</dbReference>
<protein>
    <recommendedName>
        <fullName evidence="1">C-type lectin domain-containing protein</fullName>
    </recommendedName>
</protein>
<name>A0A0Q9WFC5_DROVI</name>
<dbReference type="PROSITE" id="PS50041">
    <property type="entry name" value="C_TYPE_LECTIN_2"/>
    <property type="match status" value="1"/>
</dbReference>